<evidence type="ECO:0000313" key="2">
    <source>
        <dbReference type="EMBL" id="KAF7370070.1"/>
    </source>
</evidence>
<name>A0A8H6Z6C6_9AGAR</name>
<feature type="chain" id="PRO_5034777757" evidence="1">
    <location>
        <begin position="20"/>
        <end position="124"/>
    </location>
</feature>
<reference evidence="2" key="1">
    <citation type="submission" date="2020-05" db="EMBL/GenBank/DDBJ databases">
        <title>Mycena genomes resolve the evolution of fungal bioluminescence.</title>
        <authorList>
            <person name="Tsai I.J."/>
        </authorList>
    </citation>
    <scope>NUCLEOTIDE SEQUENCE</scope>
    <source>
        <strain evidence="2">160909Yilan</strain>
    </source>
</reference>
<dbReference type="Proteomes" id="UP000623467">
    <property type="component" value="Unassembled WGS sequence"/>
</dbReference>
<evidence type="ECO:0000313" key="3">
    <source>
        <dbReference type="Proteomes" id="UP000623467"/>
    </source>
</evidence>
<comment type="caution">
    <text evidence="2">The sequence shown here is derived from an EMBL/GenBank/DDBJ whole genome shotgun (WGS) entry which is preliminary data.</text>
</comment>
<gene>
    <name evidence="2" type="ORF">MSAN_00637000</name>
</gene>
<evidence type="ECO:0000256" key="1">
    <source>
        <dbReference type="SAM" id="SignalP"/>
    </source>
</evidence>
<organism evidence="2 3">
    <name type="scientific">Mycena sanguinolenta</name>
    <dbReference type="NCBI Taxonomy" id="230812"/>
    <lineage>
        <taxon>Eukaryota</taxon>
        <taxon>Fungi</taxon>
        <taxon>Dikarya</taxon>
        <taxon>Basidiomycota</taxon>
        <taxon>Agaricomycotina</taxon>
        <taxon>Agaricomycetes</taxon>
        <taxon>Agaricomycetidae</taxon>
        <taxon>Agaricales</taxon>
        <taxon>Marasmiineae</taxon>
        <taxon>Mycenaceae</taxon>
        <taxon>Mycena</taxon>
    </lineage>
</organism>
<dbReference type="OrthoDB" id="2317741at2759"/>
<feature type="signal peptide" evidence="1">
    <location>
        <begin position="1"/>
        <end position="19"/>
    </location>
</feature>
<accession>A0A8H6Z6C6</accession>
<keyword evidence="3" id="KW-1185">Reference proteome</keyword>
<protein>
    <submittedName>
        <fullName evidence="2">Uncharacterized protein</fullName>
    </submittedName>
</protein>
<dbReference type="AlphaFoldDB" id="A0A8H6Z6C6"/>
<proteinExistence type="predicted"/>
<dbReference type="EMBL" id="JACAZH010000004">
    <property type="protein sequence ID" value="KAF7370070.1"/>
    <property type="molecule type" value="Genomic_DNA"/>
</dbReference>
<keyword evidence="1" id="KW-0732">Signal</keyword>
<sequence>MKFSLFTFLAATALTVVRAIPLERRDVYTPPVLYPHDGTVWYVGQRHNVTWDTSDPPVNITNKIGRIMLRKSNLTTPLILADNFSILLGRIEVTVPWVVDGSDYQIVLFGDSGNLSPFFTIDSA</sequence>